<dbReference type="Gramene" id="KQK06870">
    <property type="protein sequence ID" value="KQK06870"/>
    <property type="gene ID" value="BRADI_2g30818v3"/>
</dbReference>
<dbReference type="InParanoid" id="A0A0Q3MRF6"/>
<protein>
    <submittedName>
        <fullName evidence="2 3">Uncharacterized protein</fullName>
    </submittedName>
</protein>
<organism evidence="2">
    <name type="scientific">Brachypodium distachyon</name>
    <name type="common">Purple false brome</name>
    <name type="synonym">Trachynia distachya</name>
    <dbReference type="NCBI Taxonomy" id="15368"/>
    <lineage>
        <taxon>Eukaryota</taxon>
        <taxon>Viridiplantae</taxon>
        <taxon>Streptophyta</taxon>
        <taxon>Embryophyta</taxon>
        <taxon>Tracheophyta</taxon>
        <taxon>Spermatophyta</taxon>
        <taxon>Magnoliopsida</taxon>
        <taxon>Liliopsida</taxon>
        <taxon>Poales</taxon>
        <taxon>Poaceae</taxon>
        <taxon>BOP clade</taxon>
        <taxon>Pooideae</taxon>
        <taxon>Stipodae</taxon>
        <taxon>Brachypodieae</taxon>
        <taxon>Brachypodium</taxon>
    </lineage>
</organism>
<evidence type="ECO:0000313" key="4">
    <source>
        <dbReference type="Proteomes" id="UP000008810"/>
    </source>
</evidence>
<evidence type="ECO:0000256" key="1">
    <source>
        <dbReference type="SAM" id="SignalP"/>
    </source>
</evidence>
<reference evidence="2 3" key="1">
    <citation type="journal article" date="2010" name="Nature">
        <title>Genome sequencing and analysis of the model grass Brachypodium distachyon.</title>
        <authorList>
            <consortium name="International Brachypodium Initiative"/>
        </authorList>
    </citation>
    <scope>NUCLEOTIDE SEQUENCE [LARGE SCALE GENOMIC DNA]</scope>
    <source>
        <strain evidence="2 3">Bd21</strain>
    </source>
</reference>
<accession>A0A0Q3MRF6</accession>
<keyword evidence="4" id="KW-1185">Reference proteome</keyword>
<reference evidence="2" key="2">
    <citation type="submission" date="2017-06" db="EMBL/GenBank/DDBJ databases">
        <title>WGS assembly of Brachypodium distachyon.</title>
        <authorList>
            <consortium name="The International Brachypodium Initiative"/>
            <person name="Lucas S."/>
            <person name="Harmon-Smith M."/>
            <person name="Lail K."/>
            <person name="Tice H."/>
            <person name="Grimwood J."/>
            <person name="Bruce D."/>
            <person name="Barry K."/>
            <person name="Shu S."/>
            <person name="Lindquist E."/>
            <person name="Wang M."/>
            <person name="Pitluck S."/>
            <person name="Vogel J.P."/>
            <person name="Garvin D.F."/>
            <person name="Mockler T.C."/>
            <person name="Schmutz J."/>
            <person name="Rokhsar D."/>
            <person name="Bevan M.W."/>
        </authorList>
    </citation>
    <scope>NUCLEOTIDE SEQUENCE</scope>
    <source>
        <strain evidence="2">Bd21</strain>
    </source>
</reference>
<dbReference type="AlphaFoldDB" id="A0A0Q3MRF6"/>
<gene>
    <name evidence="2" type="ORF">BRADI_2g30818v3</name>
</gene>
<sequence>MAHPSNKKSTKVTCAVLLLLLAVSLQPSAARLLRPVGGGDADVPSEVKGHLVVDKYTPLLLTMLPRGPAPPSAPSGGTNEAWN</sequence>
<evidence type="ECO:0000313" key="2">
    <source>
        <dbReference type="EMBL" id="KQK06870.1"/>
    </source>
</evidence>
<dbReference type="EMBL" id="CM000881">
    <property type="protein sequence ID" value="KQK06870.1"/>
    <property type="molecule type" value="Genomic_DNA"/>
</dbReference>
<feature type="chain" id="PRO_5033238305" evidence="1">
    <location>
        <begin position="31"/>
        <end position="83"/>
    </location>
</feature>
<proteinExistence type="predicted"/>
<dbReference type="FunCoup" id="A0A0Q3MRF6">
    <property type="interactions" value="1"/>
</dbReference>
<evidence type="ECO:0000313" key="3">
    <source>
        <dbReference type="EnsemblPlants" id="KQK06870"/>
    </source>
</evidence>
<feature type="signal peptide" evidence="1">
    <location>
        <begin position="1"/>
        <end position="30"/>
    </location>
</feature>
<name>A0A0Q3MRF6_BRADI</name>
<dbReference type="EnsemblPlants" id="KQK06870">
    <property type="protein sequence ID" value="KQK06870"/>
    <property type="gene ID" value="BRADI_2g30818v3"/>
</dbReference>
<dbReference type="Proteomes" id="UP000008810">
    <property type="component" value="Chromosome 2"/>
</dbReference>
<reference evidence="3" key="3">
    <citation type="submission" date="2018-08" db="UniProtKB">
        <authorList>
            <consortium name="EnsemblPlants"/>
        </authorList>
    </citation>
    <scope>IDENTIFICATION</scope>
    <source>
        <strain evidence="3">cv. Bd21</strain>
    </source>
</reference>
<keyword evidence="1" id="KW-0732">Signal</keyword>
<dbReference type="OrthoDB" id="691016at2759"/>